<dbReference type="GO" id="GO:0008168">
    <property type="term" value="F:methyltransferase activity"/>
    <property type="evidence" value="ECO:0007669"/>
    <property type="project" value="UniProtKB-KW"/>
</dbReference>
<evidence type="ECO:0000256" key="4">
    <source>
        <dbReference type="ARBA" id="ARBA00022691"/>
    </source>
</evidence>
<dbReference type="OrthoDB" id="8300214at2759"/>
<accession>A0A8H5B2J5</accession>
<keyword evidence="3" id="KW-0808">Transferase</keyword>
<dbReference type="InterPro" id="IPR003333">
    <property type="entry name" value="CMAS"/>
</dbReference>
<evidence type="ECO:0000313" key="8">
    <source>
        <dbReference type="Proteomes" id="UP000567179"/>
    </source>
</evidence>
<gene>
    <name evidence="7" type="ORF">D9619_007424</name>
</gene>
<dbReference type="PANTHER" id="PTHR43667:SF2">
    <property type="entry name" value="FATTY ACID C-METHYL TRANSFERASE"/>
    <property type="match status" value="1"/>
</dbReference>
<sequence length="558" mass="63409">MSPPGTKSSPSLPDAKPPLTLSAMADRAWHRVTEAALNTGWTPVARLAEAAVVALMQNITVGQLRVLTFSHIYTFPIPEPGNRSQNANPRPDLKAELRVVNDSFWVRLCTMSDLGFAEAYMYGDVECDDLVTLFEMFLENRENLSNLNSRLSYLFTLPQKITTYRFLNTIGNSRSNISAHYDISNDMFAGMSTLVMDLGSIVMNSILGFLSEDMTYSCAIFPELDGDLSTNKRGQGKWSGGQSLKRLAQPEEPVTPESESDTQTAVDIDLFFENGSDPLYDAQIRKLQHIIDKLHIPITSVSGSPVRLLEIGTGWGALAIRVAEQYPHVQIDTITLSSEQKKLAENRIAARGLSERIRVHLMDYRNMPAEWEGRFARFVSVEMIEAVGREFLQEYWRVVDWAMEKKGAVGVVQVITIPEARFERYIREIDFIRKWIFPGGFLPTLTFLMTTLTAGSSGTLVTESIENIGPHYARTLREWRRRFVQKFESHIVPALQKEYAERSGQTTKKLGRDEIEVFRRKWLYYYCYCEVGFTTRTLGDHIVTFMREGNRTYGCDVY</sequence>
<name>A0A8H5B2J5_9AGAR</name>
<dbReference type="InterPro" id="IPR050723">
    <property type="entry name" value="CFA/CMAS"/>
</dbReference>
<evidence type="ECO:0008006" key="9">
    <source>
        <dbReference type="Google" id="ProtNLM"/>
    </source>
</evidence>
<dbReference type="GO" id="GO:0008610">
    <property type="term" value="P:lipid biosynthetic process"/>
    <property type="evidence" value="ECO:0007669"/>
    <property type="project" value="InterPro"/>
</dbReference>
<keyword evidence="8" id="KW-1185">Reference proteome</keyword>
<dbReference type="SUPFAM" id="SSF53335">
    <property type="entry name" value="S-adenosyl-L-methionine-dependent methyltransferases"/>
    <property type="match status" value="1"/>
</dbReference>
<evidence type="ECO:0000256" key="2">
    <source>
        <dbReference type="ARBA" id="ARBA00022603"/>
    </source>
</evidence>
<dbReference type="EMBL" id="JAACJJ010000043">
    <property type="protein sequence ID" value="KAF5315422.1"/>
    <property type="molecule type" value="Genomic_DNA"/>
</dbReference>
<dbReference type="PIRSF" id="PIRSF003085">
    <property type="entry name" value="CMAS"/>
    <property type="match status" value="1"/>
</dbReference>
<comment type="similarity">
    <text evidence="1">Belongs to the CFA/CMAS family.</text>
</comment>
<dbReference type="GO" id="GO:0032259">
    <property type="term" value="P:methylation"/>
    <property type="evidence" value="ECO:0007669"/>
    <property type="project" value="UniProtKB-KW"/>
</dbReference>
<dbReference type="CDD" id="cd02440">
    <property type="entry name" value="AdoMet_MTases"/>
    <property type="match status" value="1"/>
</dbReference>
<proteinExistence type="inferred from homology"/>
<dbReference type="Proteomes" id="UP000567179">
    <property type="component" value="Unassembled WGS sequence"/>
</dbReference>
<dbReference type="InterPro" id="IPR029063">
    <property type="entry name" value="SAM-dependent_MTases_sf"/>
</dbReference>
<evidence type="ECO:0000256" key="3">
    <source>
        <dbReference type="ARBA" id="ARBA00022679"/>
    </source>
</evidence>
<evidence type="ECO:0000256" key="1">
    <source>
        <dbReference type="ARBA" id="ARBA00010815"/>
    </source>
</evidence>
<keyword evidence="4" id="KW-0949">S-adenosyl-L-methionine</keyword>
<dbReference type="AlphaFoldDB" id="A0A8H5B2J5"/>
<evidence type="ECO:0000256" key="5">
    <source>
        <dbReference type="ARBA" id="ARBA00023098"/>
    </source>
</evidence>
<reference evidence="7 8" key="1">
    <citation type="journal article" date="2020" name="ISME J.">
        <title>Uncovering the hidden diversity of litter-decomposition mechanisms in mushroom-forming fungi.</title>
        <authorList>
            <person name="Floudas D."/>
            <person name="Bentzer J."/>
            <person name="Ahren D."/>
            <person name="Johansson T."/>
            <person name="Persson P."/>
            <person name="Tunlid A."/>
        </authorList>
    </citation>
    <scope>NUCLEOTIDE SEQUENCE [LARGE SCALE GENOMIC DNA]</scope>
    <source>
        <strain evidence="7 8">CBS 101986</strain>
    </source>
</reference>
<evidence type="ECO:0000256" key="6">
    <source>
        <dbReference type="SAM" id="MobiDB-lite"/>
    </source>
</evidence>
<organism evidence="7 8">
    <name type="scientific">Psilocybe cf. subviscida</name>
    <dbReference type="NCBI Taxonomy" id="2480587"/>
    <lineage>
        <taxon>Eukaryota</taxon>
        <taxon>Fungi</taxon>
        <taxon>Dikarya</taxon>
        <taxon>Basidiomycota</taxon>
        <taxon>Agaricomycotina</taxon>
        <taxon>Agaricomycetes</taxon>
        <taxon>Agaricomycetidae</taxon>
        <taxon>Agaricales</taxon>
        <taxon>Agaricineae</taxon>
        <taxon>Strophariaceae</taxon>
        <taxon>Psilocybe</taxon>
    </lineage>
</organism>
<keyword evidence="2" id="KW-0489">Methyltransferase</keyword>
<keyword evidence="5" id="KW-0443">Lipid metabolism</keyword>
<dbReference type="Pfam" id="PF02353">
    <property type="entry name" value="CMAS"/>
    <property type="match status" value="1"/>
</dbReference>
<dbReference type="Gene3D" id="3.40.50.150">
    <property type="entry name" value="Vaccinia Virus protein VP39"/>
    <property type="match status" value="1"/>
</dbReference>
<comment type="caution">
    <text evidence="7">The sequence shown here is derived from an EMBL/GenBank/DDBJ whole genome shotgun (WGS) entry which is preliminary data.</text>
</comment>
<feature type="region of interest" description="Disordered" evidence="6">
    <location>
        <begin position="232"/>
        <end position="262"/>
    </location>
</feature>
<evidence type="ECO:0000313" key="7">
    <source>
        <dbReference type="EMBL" id="KAF5315422.1"/>
    </source>
</evidence>
<dbReference type="PANTHER" id="PTHR43667">
    <property type="entry name" value="CYCLOPROPANE-FATTY-ACYL-PHOSPHOLIPID SYNTHASE"/>
    <property type="match status" value="1"/>
</dbReference>
<protein>
    <recommendedName>
        <fullName evidence="9">Cyclopropane-fatty-acyl-phospholipid synthase</fullName>
    </recommendedName>
</protein>